<evidence type="ECO:0000259" key="1">
    <source>
        <dbReference type="Pfam" id="PF01909"/>
    </source>
</evidence>
<dbReference type="Pfam" id="PF01909">
    <property type="entry name" value="NTP_transf_2"/>
    <property type="match status" value="1"/>
</dbReference>
<protein>
    <submittedName>
        <fullName evidence="2">Nucleotidyltransferase domain-containing protein</fullName>
    </submittedName>
</protein>
<proteinExistence type="predicted"/>
<keyword evidence="3" id="KW-1185">Reference proteome</keyword>
<dbReference type="CDD" id="cd05403">
    <property type="entry name" value="NT_KNTase_like"/>
    <property type="match status" value="1"/>
</dbReference>
<dbReference type="SUPFAM" id="SSF81301">
    <property type="entry name" value="Nucleotidyltransferase"/>
    <property type="match status" value="1"/>
</dbReference>
<reference evidence="2" key="1">
    <citation type="submission" date="2023-04" db="EMBL/GenBank/DDBJ databases">
        <title>Comparative genomic analysis of Cohnella hashimotonis sp. nov., isolated from the International Space Station.</title>
        <authorList>
            <person name="Venkateswaran K."/>
            <person name="Simpson A."/>
        </authorList>
    </citation>
    <scope>NUCLEOTIDE SEQUENCE</scope>
    <source>
        <strain evidence="2">F6_2S_P_1</strain>
    </source>
</reference>
<evidence type="ECO:0000313" key="3">
    <source>
        <dbReference type="Proteomes" id="UP001161691"/>
    </source>
</evidence>
<comment type="caution">
    <text evidence="2">The sequence shown here is derived from an EMBL/GenBank/DDBJ whole genome shotgun (WGS) entry which is preliminary data.</text>
</comment>
<dbReference type="RefSeq" id="WP_282909914.1">
    <property type="nucleotide sequence ID" value="NZ_JAGRPV010000001.1"/>
</dbReference>
<dbReference type="EMBL" id="JAGRPV010000001">
    <property type="protein sequence ID" value="MDI4647115.1"/>
    <property type="molecule type" value="Genomic_DNA"/>
</dbReference>
<gene>
    <name evidence="2" type="ORF">KB449_19220</name>
</gene>
<name>A0ABT6TJW3_9BACL</name>
<dbReference type="Gene3D" id="3.30.460.10">
    <property type="entry name" value="Beta Polymerase, domain 2"/>
    <property type="match status" value="1"/>
</dbReference>
<dbReference type="InterPro" id="IPR002934">
    <property type="entry name" value="Polymerase_NTP_transf_dom"/>
</dbReference>
<evidence type="ECO:0000313" key="2">
    <source>
        <dbReference type="EMBL" id="MDI4647115.1"/>
    </source>
</evidence>
<accession>A0ABT6TJW3</accession>
<dbReference type="InterPro" id="IPR043519">
    <property type="entry name" value="NT_sf"/>
</dbReference>
<sequence>MYDHHQRALDALVEELKQDSDVLALVTAGSVAQNRARESSDVDVFLVLTDEAYERRKQSNDLSYLNRDICDYEGGYIDGKMVNVQFLKLASERGSEPTRNAFIGSKTVYSRIEGLQSVIDRIPVYPEANRERNLRDFYAQIYLYGYYFSNEAAQKNNLYLLHHSATQLVLFGGRIILAHNRMLFPCHKDLMKAIKQAPNKPDHFDKQAEDLLNTPTVDKCMSFATMLLGFRDPGISFEKAVSLFVDNNEWNWLEHEPPLADR</sequence>
<feature type="domain" description="Polymerase nucleotidyl transferase" evidence="1">
    <location>
        <begin position="10"/>
        <end position="60"/>
    </location>
</feature>
<dbReference type="Proteomes" id="UP001161691">
    <property type="component" value="Unassembled WGS sequence"/>
</dbReference>
<organism evidence="2 3">
    <name type="scientific">Cohnella hashimotonis</name>
    <dbReference type="NCBI Taxonomy" id="2826895"/>
    <lineage>
        <taxon>Bacteria</taxon>
        <taxon>Bacillati</taxon>
        <taxon>Bacillota</taxon>
        <taxon>Bacilli</taxon>
        <taxon>Bacillales</taxon>
        <taxon>Paenibacillaceae</taxon>
        <taxon>Cohnella</taxon>
    </lineage>
</organism>